<reference evidence="1" key="1">
    <citation type="submission" date="2021-08" db="EMBL/GenBank/DDBJ databases">
        <title>Novel anaerobic bacterium isolated from sea squirt in East Sea, Republic of Korea.</title>
        <authorList>
            <person name="Nguyen T.H."/>
            <person name="Li Z."/>
            <person name="Lee Y.-J."/>
            <person name="Ko J."/>
            <person name="Kim S.-G."/>
        </authorList>
    </citation>
    <scope>NUCLEOTIDE SEQUENCE</scope>
    <source>
        <strain evidence="1">KCTC 25031</strain>
    </source>
</reference>
<sequence>MTDERKNEFSEDRDRDQARQQDLYSQVVKAGNRTYFLDVKKTRYDDPYMVLTESKKKVDQNGKFYYDKFKVYLYQEDMDEFRSKMDNIASFMEGYLEKNPRSEKSRVKSYRKKNEEVNSES</sequence>
<evidence type="ECO:0000313" key="2">
    <source>
        <dbReference type="Proteomes" id="UP000826212"/>
    </source>
</evidence>
<protein>
    <submittedName>
        <fullName evidence="1">PUR family DNA/RNA-binding protein</fullName>
    </submittedName>
</protein>
<dbReference type="EMBL" id="CP081303">
    <property type="protein sequence ID" value="QZE15521.1"/>
    <property type="molecule type" value="Genomic_DNA"/>
</dbReference>
<organism evidence="1 2">
    <name type="scientific">Halosquirtibacter laminarini</name>
    <dbReference type="NCBI Taxonomy" id="3374600"/>
    <lineage>
        <taxon>Bacteria</taxon>
        <taxon>Pseudomonadati</taxon>
        <taxon>Bacteroidota</taxon>
        <taxon>Bacteroidia</taxon>
        <taxon>Marinilabiliales</taxon>
        <taxon>Prolixibacteraceae</taxon>
        <taxon>Halosquirtibacter</taxon>
    </lineage>
</organism>
<accession>A0AC61NIJ9</accession>
<proteinExistence type="predicted"/>
<dbReference type="Proteomes" id="UP000826212">
    <property type="component" value="Chromosome"/>
</dbReference>
<evidence type="ECO:0000313" key="1">
    <source>
        <dbReference type="EMBL" id="QZE15521.1"/>
    </source>
</evidence>
<name>A0AC61NIJ9_9BACT</name>
<gene>
    <name evidence="1" type="ORF">K4L44_06730</name>
</gene>
<keyword evidence="2" id="KW-1185">Reference proteome</keyword>